<reference evidence="2 3" key="1">
    <citation type="journal article" date="2018" name="Gigascience">
        <title>Genomes of trombidid mites reveal novel predicted allergens and laterally-transferred genes associated with secondary metabolism.</title>
        <authorList>
            <person name="Dong X."/>
            <person name="Chaisiri K."/>
            <person name="Xia D."/>
            <person name="Armstrong S.D."/>
            <person name="Fang Y."/>
            <person name="Donnelly M.J."/>
            <person name="Kadowaki T."/>
            <person name="McGarry J.W."/>
            <person name="Darby A.C."/>
            <person name="Makepeace B.L."/>
        </authorList>
    </citation>
    <scope>NUCLEOTIDE SEQUENCE [LARGE SCALE GENOMIC DNA]</scope>
    <source>
        <strain evidence="2">UoL-UT</strain>
    </source>
</reference>
<dbReference type="VEuPathDB" id="VectorBase:LDEU004747"/>
<name>A0A443SID6_9ACAR</name>
<organism evidence="2 3">
    <name type="scientific">Leptotrombidium deliense</name>
    <dbReference type="NCBI Taxonomy" id="299467"/>
    <lineage>
        <taxon>Eukaryota</taxon>
        <taxon>Metazoa</taxon>
        <taxon>Ecdysozoa</taxon>
        <taxon>Arthropoda</taxon>
        <taxon>Chelicerata</taxon>
        <taxon>Arachnida</taxon>
        <taxon>Acari</taxon>
        <taxon>Acariformes</taxon>
        <taxon>Trombidiformes</taxon>
        <taxon>Prostigmata</taxon>
        <taxon>Anystina</taxon>
        <taxon>Parasitengona</taxon>
        <taxon>Trombiculoidea</taxon>
        <taxon>Trombiculidae</taxon>
        <taxon>Leptotrombidium</taxon>
    </lineage>
</organism>
<keyword evidence="3" id="KW-1185">Reference proteome</keyword>
<gene>
    <name evidence="2" type="ORF">B4U80_04679</name>
</gene>
<feature type="compositionally biased region" description="Low complexity" evidence="1">
    <location>
        <begin position="10"/>
        <end position="32"/>
    </location>
</feature>
<evidence type="ECO:0000313" key="3">
    <source>
        <dbReference type="Proteomes" id="UP000288716"/>
    </source>
</evidence>
<proteinExistence type="predicted"/>
<sequence length="73" mass="7826">MGCAFTKSSDNTNDATNGAAAKNTNGVNSLELPQPPPSDPRLPLSTRQKFSISKSWKGIARAMEQTGINMFVK</sequence>
<comment type="caution">
    <text evidence="2">The sequence shown here is derived from an EMBL/GenBank/DDBJ whole genome shotgun (WGS) entry which is preliminary data.</text>
</comment>
<evidence type="ECO:0000256" key="1">
    <source>
        <dbReference type="SAM" id="MobiDB-lite"/>
    </source>
</evidence>
<dbReference type="EMBL" id="NCKV01002125">
    <property type="protein sequence ID" value="RWS27293.1"/>
    <property type="molecule type" value="Genomic_DNA"/>
</dbReference>
<dbReference type="AlphaFoldDB" id="A0A443SID6"/>
<feature type="region of interest" description="Disordered" evidence="1">
    <location>
        <begin position="1"/>
        <end position="49"/>
    </location>
</feature>
<evidence type="ECO:0000313" key="2">
    <source>
        <dbReference type="EMBL" id="RWS27293.1"/>
    </source>
</evidence>
<protein>
    <submittedName>
        <fullName evidence="2">Neuroglobin-like protein</fullName>
    </submittedName>
</protein>
<dbReference type="Proteomes" id="UP000288716">
    <property type="component" value="Unassembled WGS sequence"/>
</dbReference>
<accession>A0A443SID6</accession>